<organism evidence="4 5">
    <name type="scientific">Rhododendron simsii</name>
    <name type="common">Sims's rhododendron</name>
    <dbReference type="NCBI Taxonomy" id="118357"/>
    <lineage>
        <taxon>Eukaryota</taxon>
        <taxon>Viridiplantae</taxon>
        <taxon>Streptophyta</taxon>
        <taxon>Embryophyta</taxon>
        <taxon>Tracheophyta</taxon>
        <taxon>Spermatophyta</taxon>
        <taxon>Magnoliopsida</taxon>
        <taxon>eudicotyledons</taxon>
        <taxon>Gunneridae</taxon>
        <taxon>Pentapetalae</taxon>
        <taxon>asterids</taxon>
        <taxon>Ericales</taxon>
        <taxon>Ericaceae</taxon>
        <taxon>Ericoideae</taxon>
        <taxon>Rhodoreae</taxon>
        <taxon>Rhododendron</taxon>
    </lineage>
</organism>
<sequence length="763" mass="86812">MTSSPPPPPTLESLILQLHDISAVTTSSTTTSPVHIDLRHVISLPSLLRQICQTLISQTLTTTSFDLLAALPHSSLPLATCLSTSLDAPMLVPRAANTFDGVFAAGQTCLVVDNFVTSGDEVIEAAAAVRTAGMKVVDAVAVVDGEIGGRERLAEEGIELHAMVKVSEVVRVLKENGRVSEEVERAVAEFLRENHNRREVVDADVVEAADALLDVGDKVESHGDGCYTILFPERSNLEDEHNMEYSNHGDQSSQLAQKARSTTKKSQRGGNFMIEEDILLVSAWLNISLDPVQGNEQKHKTYWLRVWEYFHEHKNFKSERNQNSLMNRWSTIQIATNKFCACFAQIESRHHSGVPAKDQVTRAKMKYRELYGSSFQFEHCWNELRDQPKWLEDSKKKKPRRNRSATLHTSSPSSPDMINVGDVDASHDTILDTERPPSYKVESQGDVCDTNLFPESSNHEDEHRMEYSSHGDQSAQFSQKESSTTSRTQRGSNFTLEEDILLVSAWLNISLDAIQGNEQKHKTYWLRVWEYFHEHKNFISERSETSLMHRWSTIQLATNKFCACFAQIESRHHSGVPDKDQVFQAKVKYRELYGSSFPFEHCWNELRDQPKWKEDGKKRNKPKRNRCAFPHTSSPSTPDLINVGDVDASHDAILDVERPPSDKVEADLSNKQSSQDRENGCTSSPLAMLIHDSKEDEQKTNEKKMDKFEKTYLQEQERLALEQQRLTLEQLKEEERIMLMDTTGMPPHQAEYFRRRQMKILGK</sequence>
<feature type="region of interest" description="Disordered" evidence="2">
    <location>
        <begin position="243"/>
        <end position="267"/>
    </location>
</feature>
<feature type="compositionally biased region" description="Basic and acidic residues" evidence="2">
    <location>
        <begin position="424"/>
        <end position="437"/>
    </location>
</feature>
<protein>
    <recommendedName>
        <fullName evidence="3">No apical meristem-associated C-terminal domain-containing protein</fullName>
    </recommendedName>
</protein>
<feature type="region of interest" description="Disordered" evidence="2">
    <location>
        <begin position="392"/>
        <end position="490"/>
    </location>
</feature>
<evidence type="ECO:0000313" key="4">
    <source>
        <dbReference type="EMBL" id="KAF7137293.1"/>
    </source>
</evidence>
<dbReference type="Proteomes" id="UP000626092">
    <property type="component" value="Unassembled WGS sequence"/>
</dbReference>
<evidence type="ECO:0000256" key="2">
    <source>
        <dbReference type="SAM" id="MobiDB-lite"/>
    </source>
</evidence>
<dbReference type="AlphaFoldDB" id="A0A834GKM3"/>
<evidence type="ECO:0000259" key="3">
    <source>
        <dbReference type="Pfam" id="PF14303"/>
    </source>
</evidence>
<keyword evidence="5" id="KW-1185">Reference proteome</keyword>
<feature type="domain" description="No apical meristem-associated C-terminal" evidence="3">
    <location>
        <begin position="375"/>
        <end position="440"/>
    </location>
</feature>
<proteinExistence type="predicted"/>
<dbReference type="InterPro" id="IPR029057">
    <property type="entry name" value="PRTase-like"/>
</dbReference>
<dbReference type="Pfam" id="PF14303">
    <property type="entry name" value="NAM-associated"/>
    <property type="match status" value="2"/>
</dbReference>
<feature type="compositionally biased region" description="Polar residues" evidence="2">
    <location>
        <begin position="244"/>
        <end position="260"/>
    </location>
</feature>
<comment type="caution">
    <text evidence="4">The sequence shown here is derived from an EMBL/GenBank/DDBJ whole genome shotgun (WGS) entry which is preliminary data.</text>
</comment>
<evidence type="ECO:0000256" key="1">
    <source>
        <dbReference type="SAM" id="Coils"/>
    </source>
</evidence>
<reference evidence="4" key="1">
    <citation type="submission" date="2019-11" db="EMBL/GenBank/DDBJ databases">
        <authorList>
            <person name="Liu Y."/>
            <person name="Hou J."/>
            <person name="Li T.-Q."/>
            <person name="Guan C.-H."/>
            <person name="Wu X."/>
            <person name="Wu H.-Z."/>
            <person name="Ling F."/>
            <person name="Zhang R."/>
            <person name="Shi X.-G."/>
            <person name="Ren J.-P."/>
            <person name="Chen E.-F."/>
            <person name="Sun J.-M."/>
        </authorList>
    </citation>
    <scope>NUCLEOTIDE SEQUENCE</scope>
    <source>
        <strain evidence="4">Adult_tree_wgs_1</strain>
        <tissue evidence="4">Leaves</tissue>
    </source>
</reference>
<dbReference type="SUPFAM" id="SSF53271">
    <property type="entry name" value="PRTase-like"/>
    <property type="match status" value="1"/>
</dbReference>
<gene>
    <name evidence="4" type="ORF">RHSIM_Rhsim07G0066400</name>
</gene>
<evidence type="ECO:0000313" key="5">
    <source>
        <dbReference type="Proteomes" id="UP000626092"/>
    </source>
</evidence>
<dbReference type="InterPro" id="IPR029466">
    <property type="entry name" value="NAM-associated_C"/>
</dbReference>
<feature type="region of interest" description="Disordered" evidence="2">
    <location>
        <begin position="612"/>
        <end position="644"/>
    </location>
</feature>
<feature type="coiled-coil region" evidence="1">
    <location>
        <begin position="705"/>
        <end position="734"/>
    </location>
</feature>
<feature type="compositionally biased region" description="Polar residues" evidence="2">
    <location>
        <begin position="404"/>
        <end position="416"/>
    </location>
</feature>
<feature type="compositionally biased region" description="Basic and acidic residues" evidence="2">
    <location>
        <begin position="656"/>
        <end position="679"/>
    </location>
</feature>
<dbReference type="Gene3D" id="3.40.50.2020">
    <property type="match status" value="1"/>
</dbReference>
<feature type="region of interest" description="Disordered" evidence="2">
    <location>
        <begin position="656"/>
        <end position="685"/>
    </location>
</feature>
<dbReference type="CDD" id="cd06223">
    <property type="entry name" value="PRTases_typeI"/>
    <property type="match status" value="1"/>
</dbReference>
<dbReference type="OrthoDB" id="2507178at2759"/>
<name>A0A834GKM3_RHOSS</name>
<dbReference type="PANTHER" id="PTHR45125">
    <property type="entry name" value="F21J9.4-RELATED"/>
    <property type="match status" value="1"/>
</dbReference>
<dbReference type="EMBL" id="WJXA01000007">
    <property type="protein sequence ID" value="KAF7137293.1"/>
    <property type="molecule type" value="Genomic_DNA"/>
</dbReference>
<keyword evidence="1" id="KW-0175">Coiled coil</keyword>
<dbReference type="InterPro" id="IPR000836">
    <property type="entry name" value="PRTase_dom"/>
</dbReference>
<accession>A0A834GKM3</accession>
<feature type="compositionally biased region" description="Basic and acidic residues" evidence="2">
    <location>
        <begin position="457"/>
        <end position="469"/>
    </location>
</feature>
<feature type="domain" description="No apical meristem-associated C-terminal" evidence="3">
    <location>
        <begin position="597"/>
        <end position="760"/>
    </location>
</feature>
<dbReference type="PANTHER" id="PTHR45125:SF51">
    <property type="entry name" value="F21J9.4-RELATED"/>
    <property type="match status" value="1"/>
</dbReference>
<feature type="compositionally biased region" description="Polar residues" evidence="2">
    <location>
        <begin position="470"/>
        <end position="490"/>
    </location>
</feature>